<evidence type="ECO:0000256" key="7">
    <source>
        <dbReference type="ARBA" id="ARBA00022989"/>
    </source>
</evidence>
<evidence type="ECO:0000256" key="2">
    <source>
        <dbReference type="ARBA" id="ARBA00004050"/>
    </source>
</evidence>
<keyword evidence="4" id="KW-0349">Heme</keyword>
<evidence type="ECO:0000313" key="12">
    <source>
        <dbReference type="Proteomes" id="UP000051260"/>
    </source>
</evidence>
<dbReference type="Gene3D" id="1.20.1300.10">
    <property type="entry name" value="Fumarate reductase/succinate dehydrogenase, transmembrane subunit"/>
    <property type="match status" value="1"/>
</dbReference>
<evidence type="ECO:0000256" key="1">
    <source>
        <dbReference type="ARBA" id="ARBA00001971"/>
    </source>
</evidence>
<evidence type="ECO:0000256" key="10">
    <source>
        <dbReference type="SAM" id="Phobius"/>
    </source>
</evidence>
<evidence type="ECO:0000256" key="8">
    <source>
        <dbReference type="ARBA" id="ARBA00023004"/>
    </source>
</evidence>
<evidence type="ECO:0000256" key="9">
    <source>
        <dbReference type="ARBA" id="ARBA00023136"/>
    </source>
</evidence>
<comment type="subcellular location">
    <subcellularLocation>
        <location evidence="3">Membrane</location>
    </subcellularLocation>
</comment>
<dbReference type="RefSeq" id="WP_058281916.1">
    <property type="nucleotide sequence ID" value="NZ_CYUD01000006.1"/>
</dbReference>
<comment type="cofactor">
    <cofactor evidence="1">
        <name>heme</name>
        <dbReference type="ChEBI" id="CHEBI:30413"/>
    </cofactor>
</comment>
<reference evidence="12" key="1">
    <citation type="submission" date="2015-09" db="EMBL/GenBank/DDBJ databases">
        <authorList>
            <person name="Rodrigo-Torres L."/>
            <person name="Arahal D.R."/>
        </authorList>
    </citation>
    <scope>NUCLEOTIDE SEQUENCE [LARGE SCALE GENOMIC DNA]</scope>
    <source>
        <strain evidence="12">CECT 5091</strain>
    </source>
</reference>
<accession>A0A0P1IAA8</accession>
<dbReference type="InterPro" id="IPR034804">
    <property type="entry name" value="SQR/QFR_C/D"/>
</dbReference>
<name>A0A0P1IAA8_9RHOB</name>
<keyword evidence="9 10" id="KW-0472">Membrane</keyword>
<keyword evidence="6" id="KW-0479">Metal-binding</keyword>
<dbReference type="CDD" id="cd03495">
    <property type="entry name" value="SQR_TypeC_SdhD_like"/>
    <property type="match status" value="1"/>
</dbReference>
<dbReference type="STRING" id="1715692.RUE5091_02193"/>
<protein>
    <submittedName>
        <fullName evidence="11">Succinate dehydrogenase, hydrophobic membrane anchor protein</fullName>
    </submittedName>
</protein>
<dbReference type="EMBL" id="CYUD01000006">
    <property type="protein sequence ID" value="CUK00957.1"/>
    <property type="molecule type" value="Genomic_DNA"/>
</dbReference>
<dbReference type="InterPro" id="IPR000701">
    <property type="entry name" value="SuccDH_FuR_B_TM-su"/>
</dbReference>
<dbReference type="AlphaFoldDB" id="A0A0P1IAA8"/>
<dbReference type="GO" id="GO:0016020">
    <property type="term" value="C:membrane"/>
    <property type="evidence" value="ECO:0007669"/>
    <property type="project" value="UniProtKB-SubCell"/>
</dbReference>
<organism evidence="11 12">
    <name type="scientific">Ruegeria denitrificans</name>
    <dbReference type="NCBI Taxonomy" id="1715692"/>
    <lineage>
        <taxon>Bacteria</taxon>
        <taxon>Pseudomonadati</taxon>
        <taxon>Pseudomonadota</taxon>
        <taxon>Alphaproteobacteria</taxon>
        <taxon>Rhodobacterales</taxon>
        <taxon>Roseobacteraceae</taxon>
        <taxon>Ruegeria</taxon>
    </lineage>
</organism>
<dbReference type="OrthoDB" id="9809280at2"/>
<proteinExistence type="predicted"/>
<feature type="transmembrane region" description="Helical" evidence="10">
    <location>
        <begin position="30"/>
        <end position="51"/>
    </location>
</feature>
<dbReference type="Pfam" id="PF01127">
    <property type="entry name" value="Sdh_cyt"/>
    <property type="match status" value="1"/>
</dbReference>
<evidence type="ECO:0000313" key="11">
    <source>
        <dbReference type="EMBL" id="CUK00957.1"/>
    </source>
</evidence>
<feature type="transmembrane region" description="Helical" evidence="10">
    <location>
        <begin position="101"/>
        <end position="119"/>
    </location>
</feature>
<evidence type="ECO:0000256" key="5">
    <source>
        <dbReference type="ARBA" id="ARBA00022692"/>
    </source>
</evidence>
<evidence type="ECO:0000256" key="3">
    <source>
        <dbReference type="ARBA" id="ARBA00004370"/>
    </source>
</evidence>
<evidence type="ECO:0000256" key="6">
    <source>
        <dbReference type="ARBA" id="ARBA00022723"/>
    </source>
</evidence>
<comment type="function">
    <text evidence="2">Membrane-anchoring subunit of succinate dehydrogenase (SDH).</text>
</comment>
<keyword evidence="8" id="KW-0408">Iron</keyword>
<keyword evidence="7 10" id="KW-1133">Transmembrane helix</keyword>
<dbReference type="GO" id="GO:0046872">
    <property type="term" value="F:metal ion binding"/>
    <property type="evidence" value="ECO:0007669"/>
    <property type="project" value="UniProtKB-KW"/>
</dbReference>
<keyword evidence="12" id="KW-1185">Reference proteome</keyword>
<evidence type="ECO:0000256" key="4">
    <source>
        <dbReference type="ARBA" id="ARBA00022617"/>
    </source>
</evidence>
<sequence>MRYLTDRKRAQGLGAGKSGTQTHWRTMVRAMILTVLVPIFIFTFGAGIGGTYEEVLAYFSRPFPAIVTALTLVVGMQQLMYEAQETIEDYVHGVLEKVSLVAMWALGYTLIAAGLFALVKLAL</sequence>
<dbReference type="Proteomes" id="UP000051260">
    <property type="component" value="Unassembled WGS sequence"/>
</dbReference>
<keyword evidence="5 10" id="KW-0812">Transmembrane</keyword>
<gene>
    <name evidence="11" type="ORF">RUE5091_02193</name>
</gene>
<dbReference type="SUPFAM" id="SSF81343">
    <property type="entry name" value="Fumarate reductase respiratory complex transmembrane subunits"/>
    <property type="match status" value="1"/>
</dbReference>